<sequence length="247" mass="27877">MEAHGRRPRGARHPVRPLVEAIHMTDTRIFPPAGESLADQAYRLIEDMIVTMELRPGAWVSEPSLTERLDIGRTPVREALLRLASDGILVTRPRRGMVVCEIDLRTQLRVLEARRALESVIVRRAALRRSTDDVETLSQMVAQFRRMKGQPDHVPILRLDRAFMDRLLLASANPFLGAITPLYALSRRFWLANAARQTRFDPQEITGYHIAIADAVIAGDAEEAGRLVDAFLDHIEDFTRFVGLELG</sequence>
<dbReference type="Gene3D" id="1.20.120.530">
    <property type="entry name" value="GntR ligand-binding domain-like"/>
    <property type="match status" value="1"/>
</dbReference>
<dbReference type="Pfam" id="PF00392">
    <property type="entry name" value="GntR"/>
    <property type="match status" value="1"/>
</dbReference>
<evidence type="ECO:0000256" key="3">
    <source>
        <dbReference type="ARBA" id="ARBA00023163"/>
    </source>
</evidence>
<keyword evidence="1" id="KW-0805">Transcription regulation</keyword>
<evidence type="ECO:0000256" key="2">
    <source>
        <dbReference type="ARBA" id="ARBA00023125"/>
    </source>
</evidence>
<keyword evidence="6" id="KW-1185">Reference proteome</keyword>
<dbReference type="PANTHER" id="PTHR43537:SF45">
    <property type="entry name" value="GNTR FAMILY REGULATORY PROTEIN"/>
    <property type="match status" value="1"/>
</dbReference>
<dbReference type="PANTHER" id="PTHR43537">
    <property type="entry name" value="TRANSCRIPTIONAL REGULATOR, GNTR FAMILY"/>
    <property type="match status" value="1"/>
</dbReference>
<geneLocation type="plasmid" evidence="6">
    <name>pd4m1c</name>
</geneLocation>
<dbReference type="SUPFAM" id="SSF48008">
    <property type="entry name" value="GntR ligand-binding domain-like"/>
    <property type="match status" value="1"/>
</dbReference>
<dbReference type="KEGG" id="ppru:FDP22_22290"/>
<dbReference type="PROSITE" id="PS50949">
    <property type="entry name" value="HTH_GNTR"/>
    <property type="match status" value="1"/>
</dbReference>
<evidence type="ECO:0000313" key="5">
    <source>
        <dbReference type="EMBL" id="QDL94604.1"/>
    </source>
</evidence>
<dbReference type="Gene3D" id="1.10.10.10">
    <property type="entry name" value="Winged helix-like DNA-binding domain superfamily/Winged helix DNA-binding domain"/>
    <property type="match status" value="1"/>
</dbReference>
<dbReference type="OrthoDB" id="9806293at2"/>
<dbReference type="InterPro" id="IPR011711">
    <property type="entry name" value="GntR_C"/>
</dbReference>
<accession>A0A5B8G3B4</accession>
<dbReference type="SMART" id="SM00345">
    <property type="entry name" value="HTH_GNTR"/>
    <property type="match status" value="1"/>
</dbReference>
<dbReference type="SUPFAM" id="SSF46785">
    <property type="entry name" value="Winged helix' DNA-binding domain"/>
    <property type="match status" value="1"/>
</dbReference>
<name>A0A5B8G3B4_9RHOB</name>
<gene>
    <name evidence="5" type="ORF">FDP22_22290</name>
</gene>
<keyword evidence="2" id="KW-0238">DNA-binding</keyword>
<dbReference type="InterPro" id="IPR008920">
    <property type="entry name" value="TF_FadR/GntR_C"/>
</dbReference>
<dbReference type="Proteomes" id="UP000305888">
    <property type="component" value="Plasmid pD4M1C"/>
</dbReference>
<evidence type="ECO:0000256" key="1">
    <source>
        <dbReference type="ARBA" id="ARBA00023015"/>
    </source>
</evidence>
<organism evidence="5 6">
    <name type="scientific">Paroceanicella profunda</name>
    <dbReference type="NCBI Taxonomy" id="2579971"/>
    <lineage>
        <taxon>Bacteria</taxon>
        <taxon>Pseudomonadati</taxon>
        <taxon>Pseudomonadota</taxon>
        <taxon>Alphaproteobacteria</taxon>
        <taxon>Rhodobacterales</taxon>
        <taxon>Paracoccaceae</taxon>
        <taxon>Paroceanicella</taxon>
    </lineage>
</organism>
<dbReference type="InterPro" id="IPR036388">
    <property type="entry name" value="WH-like_DNA-bd_sf"/>
</dbReference>
<dbReference type="AlphaFoldDB" id="A0A5B8G3B4"/>
<keyword evidence="3" id="KW-0804">Transcription</keyword>
<evidence type="ECO:0000259" key="4">
    <source>
        <dbReference type="PROSITE" id="PS50949"/>
    </source>
</evidence>
<dbReference type="GO" id="GO:0003677">
    <property type="term" value="F:DNA binding"/>
    <property type="evidence" value="ECO:0007669"/>
    <property type="project" value="UniProtKB-KW"/>
</dbReference>
<dbReference type="InterPro" id="IPR036390">
    <property type="entry name" value="WH_DNA-bd_sf"/>
</dbReference>
<dbReference type="InterPro" id="IPR000524">
    <property type="entry name" value="Tscrpt_reg_HTH_GntR"/>
</dbReference>
<dbReference type="EMBL" id="CP040821">
    <property type="protein sequence ID" value="QDL94604.1"/>
    <property type="molecule type" value="Genomic_DNA"/>
</dbReference>
<feature type="domain" description="HTH gntR-type" evidence="4">
    <location>
        <begin position="35"/>
        <end position="102"/>
    </location>
</feature>
<evidence type="ECO:0000313" key="6">
    <source>
        <dbReference type="Proteomes" id="UP000305888"/>
    </source>
</evidence>
<proteinExistence type="predicted"/>
<dbReference type="SMART" id="SM00895">
    <property type="entry name" value="FCD"/>
    <property type="match status" value="1"/>
</dbReference>
<dbReference type="GO" id="GO:0003700">
    <property type="term" value="F:DNA-binding transcription factor activity"/>
    <property type="evidence" value="ECO:0007669"/>
    <property type="project" value="InterPro"/>
</dbReference>
<keyword evidence="5" id="KW-0614">Plasmid</keyword>
<dbReference type="Pfam" id="PF07729">
    <property type="entry name" value="FCD"/>
    <property type="match status" value="1"/>
</dbReference>
<dbReference type="CDD" id="cd07377">
    <property type="entry name" value="WHTH_GntR"/>
    <property type="match status" value="1"/>
</dbReference>
<reference evidence="5 6" key="1">
    <citation type="submission" date="2019-06" db="EMBL/GenBank/DDBJ databases">
        <title>Genome sequence of Rhodobacteraceae bacterium D4M1.</title>
        <authorList>
            <person name="Cao J."/>
        </authorList>
    </citation>
    <scope>NUCLEOTIDE SEQUENCE [LARGE SCALE GENOMIC DNA]</scope>
    <source>
        <strain evidence="5 6">D4M1</strain>
        <plasmid evidence="6">pd4m1c</plasmid>
    </source>
</reference>
<protein>
    <submittedName>
        <fullName evidence="5">GntR family transcriptional regulator</fullName>
    </submittedName>
</protein>